<dbReference type="OrthoDB" id="2924332at2"/>
<keyword evidence="2" id="KW-1185">Reference proteome</keyword>
<dbReference type="Proteomes" id="UP000249304">
    <property type="component" value="Unassembled WGS sequence"/>
</dbReference>
<organism evidence="1 2">
    <name type="scientific">Nonomuraea aridisoli</name>
    <dbReference type="NCBI Taxonomy" id="2070368"/>
    <lineage>
        <taxon>Bacteria</taxon>
        <taxon>Bacillati</taxon>
        <taxon>Actinomycetota</taxon>
        <taxon>Actinomycetes</taxon>
        <taxon>Streptosporangiales</taxon>
        <taxon>Streptosporangiaceae</taxon>
        <taxon>Nonomuraea</taxon>
    </lineage>
</organism>
<evidence type="ECO:0000313" key="2">
    <source>
        <dbReference type="Proteomes" id="UP000249304"/>
    </source>
</evidence>
<proteinExistence type="predicted"/>
<comment type="caution">
    <text evidence="1">The sequence shown here is derived from an EMBL/GenBank/DDBJ whole genome shotgun (WGS) entry which is preliminary data.</text>
</comment>
<dbReference type="InterPro" id="IPR046053">
    <property type="entry name" value="DUF6011"/>
</dbReference>
<accession>A0A2W2DGM1</accession>
<dbReference type="EMBL" id="POUD01000388">
    <property type="protein sequence ID" value="PZG04325.1"/>
    <property type="molecule type" value="Genomic_DNA"/>
</dbReference>
<dbReference type="AlphaFoldDB" id="A0A2W2DGM1"/>
<gene>
    <name evidence="1" type="ORF">C1J01_44800</name>
</gene>
<sequence length="109" mass="12247">MTIASTTLTPGVYKLDGRLYAVKNSRRYTGKQDIKRLEVRRGKLYRRMVSPTVIERLAPELHITLEDAVAFGEQHHFCCMCGRALRAEASIAKAIGPVCEKRIKEATGQ</sequence>
<name>A0A2W2DGM1_9ACTN</name>
<reference evidence="1 2" key="1">
    <citation type="submission" date="2018-01" db="EMBL/GenBank/DDBJ databases">
        <title>Draft genome sequence of Nonomuraea sp. KC333.</title>
        <authorList>
            <person name="Sahin N."/>
            <person name="Saygin H."/>
            <person name="Ay H."/>
        </authorList>
    </citation>
    <scope>NUCLEOTIDE SEQUENCE [LARGE SCALE GENOMIC DNA]</scope>
    <source>
        <strain evidence="1 2">KC333</strain>
    </source>
</reference>
<dbReference type="RefSeq" id="WP_111185117.1">
    <property type="nucleotide sequence ID" value="NZ_POUD01000388.1"/>
</dbReference>
<evidence type="ECO:0000313" key="1">
    <source>
        <dbReference type="EMBL" id="PZG04325.1"/>
    </source>
</evidence>
<dbReference type="Pfam" id="PF19474">
    <property type="entry name" value="DUF6011"/>
    <property type="match status" value="1"/>
</dbReference>
<protein>
    <submittedName>
        <fullName evidence="1">Uncharacterized protein</fullName>
    </submittedName>
</protein>